<comment type="caution">
    <text evidence="4">The sequence shown here is derived from an EMBL/GenBank/DDBJ whole genome shotgun (WGS) entry which is preliminary data.</text>
</comment>
<protein>
    <submittedName>
        <fullName evidence="4">Redoxin domain-containing protein</fullName>
    </submittedName>
</protein>
<evidence type="ECO:0000259" key="3">
    <source>
        <dbReference type="Pfam" id="PF00578"/>
    </source>
</evidence>
<dbReference type="PANTHER" id="PTHR42852:SF13">
    <property type="entry name" value="PROTEIN DIPZ"/>
    <property type="match status" value="1"/>
</dbReference>
<name>A0A941ANC2_9BACI</name>
<dbReference type="InterPro" id="IPR019734">
    <property type="entry name" value="TPR_rpt"/>
</dbReference>
<dbReference type="SUPFAM" id="SSF52833">
    <property type="entry name" value="Thioredoxin-like"/>
    <property type="match status" value="1"/>
</dbReference>
<keyword evidence="1" id="KW-1015">Disulfide bond</keyword>
<proteinExistence type="predicted"/>
<dbReference type="Proteomes" id="UP000678228">
    <property type="component" value="Unassembled WGS sequence"/>
</dbReference>
<feature type="domain" description="Alkyl hydroperoxide reductase subunit C/ Thiol specific antioxidant" evidence="3">
    <location>
        <begin position="1"/>
        <end position="73"/>
    </location>
</feature>
<accession>A0A941ANC2</accession>
<organism evidence="4 5">
    <name type="scientific">Halalkalibacter suaedae</name>
    <dbReference type="NCBI Taxonomy" id="2822140"/>
    <lineage>
        <taxon>Bacteria</taxon>
        <taxon>Bacillati</taxon>
        <taxon>Bacillota</taxon>
        <taxon>Bacilli</taxon>
        <taxon>Bacillales</taxon>
        <taxon>Bacillaceae</taxon>
        <taxon>Halalkalibacter</taxon>
    </lineage>
</organism>
<dbReference type="PANTHER" id="PTHR42852">
    <property type="entry name" value="THIOL:DISULFIDE INTERCHANGE PROTEIN DSBE"/>
    <property type="match status" value="1"/>
</dbReference>
<dbReference type="InterPro" id="IPR000866">
    <property type="entry name" value="AhpC/TSA"/>
</dbReference>
<dbReference type="PROSITE" id="PS50005">
    <property type="entry name" value="TPR"/>
    <property type="match status" value="1"/>
</dbReference>
<evidence type="ECO:0000256" key="1">
    <source>
        <dbReference type="ARBA" id="ARBA00023157"/>
    </source>
</evidence>
<evidence type="ECO:0000256" key="2">
    <source>
        <dbReference type="PROSITE-ProRule" id="PRU00339"/>
    </source>
</evidence>
<dbReference type="EMBL" id="JAGKSQ010000002">
    <property type="protein sequence ID" value="MBP3950711.1"/>
    <property type="molecule type" value="Genomic_DNA"/>
</dbReference>
<reference evidence="4" key="1">
    <citation type="submission" date="2021-03" db="EMBL/GenBank/DDBJ databases">
        <title>Bacillus suaedae sp. nov., isolated from Suaeda aralocaspica.</title>
        <authorList>
            <person name="Lei R.F.R."/>
        </authorList>
    </citation>
    <scope>NUCLEOTIDE SEQUENCE</scope>
    <source>
        <strain evidence="4">YZJH907-2</strain>
    </source>
</reference>
<dbReference type="GO" id="GO:0016491">
    <property type="term" value="F:oxidoreductase activity"/>
    <property type="evidence" value="ECO:0007669"/>
    <property type="project" value="InterPro"/>
</dbReference>
<dbReference type="CDD" id="cd02966">
    <property type="entry name" value="TlpA_like_family"/>
    <property type="match status" value="1"/>
</dbReference>
<gene>
    <name evidence="4" type="ORF">J7W16_06155</name>
</gene>
<feature type="repeat" description="TPR" evidence="2">
    <location>
        <begin position="121"/>
        <end position="154"/>
    </location>
</feature>
<dbReference type="InterPro" id="IPR036249">
    <property type="entry name" value="Thioredoxin-like_sf"/>
</dbReference>
<sequence>MPGWQEFYEKYKHKDFEILSVSVDIQGADVAKPYSEDLSFTTVVDPENKLANLFNFNIVPNGIFIDKAGVIRLIKQGFQVSNTDHIEAVRTLLFNEVEKVELDDHYFNPSNPTNALEKQLSQTKFKLGMEYYNNDKIEEALKELDEALLLNADNFLIRKQRWYIRHPEKFSPTIDIEWQQKQLEKEKTEEALLNKDLVCSPEGCVIPGTSNEKK</sequence>
<dbReference type="GO" id="GO:0016209">
    <property type="term" value="F:antioxidant activity"/>
    <property type="evidence" value="ECO:0007669"/>
    <property type="project" value="InterPro"/>
</dbReference>
<dbReference type="Pfam" id="PF00578">
    <property type="entry name" value="AhpC-TSA"/>
    <property type="match status" value="1"/>
</dbReference>
<dbReference type="AlphaFoldDB" id="A0A941ANC2"/>
<dbReference type="InterPro" id="IPR050553">
    <property type="entry name" value="Thioredoxin_ResA/DsbE_sf"/>
</dbReference>
<evidence type="ECO:0000313" key="5">
    <source>
        <dbReference type="Proteomes" id="UP000678228"/>
    </source>
</evidence>
<evidence type="ECO:0000313" key="4">
    <source>
        <dbReference type="EMBL" id="MBP3950711.1"/>
    </source>
</evidence>
<dbReference type="RefSeq" id="WP_210596655.1">
    <property type="nucleotide sequence ID" value="NZ_JAGKSQ010000002.1"/>
</dbReference>
<keyword evidence="5" id="KW-1185">Reference proteome</keyword>
<keyword evidence="2" id="KW-0802">TPR repeat</keyword>
<dbReference type="Gene3D" id="3.40.30.10">
    <property type="entry name" value="Glutaredoxin"/>
    <property type="match status" value="1"/>
</dbReference>